<evidence type="ECO:0000256" key="6">
    <source>
        <dbReference type="SAM" id="Phobius"/>
    </source>
</evidence>
<evidence type="ECO:0000313" key="8">
    <source>
        <dbReference type="Proteomes" id="UP000596660"/>
    </source>
</evidence>
<feature type="transmembrane region" description="Helical" evidence="6">
    <location>
        <begin position="333"/>
        <end position="350"/>
    </location>
</feature>
<dbReference type="Proteomes" id="UP000596660">
    <property type="component" value="Unplaced"/>
</dbReference>
<feature type="transmembrane region" description="Helical" evidence="6">
    <location>
        <begin position="370"/>
        <end position="390"/>
    </location>
</feature>
<feature type="transmembrane region" description="Helical" evidence="6">
    <location>
        <begin position="212"/>
        <end position="235"/>
    </location>
</feature>
<name>A0A803MCJ5_CHEQI</name>
<keyword evidence="5 6" id="KW-0472">Membrane</keyword>
<dbReference type="GO" id="GO:0015297">
    <property type="term" value="F:antiporter activity"/>
    <property type="evidence" value="ECO:0007669"/>
    <property type="project" value="InterPro"/>
</dbReference>
<dbReference type="CDD" id="cd13132">
    <property type="entry name" value="MATE_eukaryotic"/>
    <property type="match status" value="1"/>
</dbReference>
<evidence type="ECO:0008006" key="9">
    <source>
        <dbReference type="Google" id="ProtNLM"/>
    </source>
</evidence>
<dbReference type="GO" id="GO:0042910">
    <property type="term" value="F:xenobiotic transmembrane transporter activity"/>
    <property type="evidence" value="ECO:0007669"/>
    <property type="project" value="InterPro"/>
</dbReference>
<reference evidence="7" key="1">
    <citation type="journal article" date="2017" name="Nature">
        <title>The genome of Chenopodium quinoa.</title>
        <authorList>
            <person name="Jarvis D.E."/>
            <person name="Ho Y.S."/>
            <person name="Lightfoot D.J."/>
            <person name="Schmoeckel S.M."/>
            <person name="Li B."/>
            <person name="Borm T.J.A."/>
            <person name="Ohyanagi H."/>
            <person name="Mineta K."/>
            <person name="Michell C.T."/>
            <person name="Saber N."/>
            <person name="Kharbatia N.M."/>
            <person name="Rupper R.R."/>
            <person name="Sharp A.R."/>
            <person name="Dally N."/>
            <person name="Boughton B.A."/>
            <person name="Woo Y.H."/>
            <person name="Gao G."/>
            <person name="Schijlen E.G.W.M."/>
            <person name="Guo X."/>
            <person name="Momin A.A."/>
            <person name="Negrao S."/>
            <person name="Al-Babili S."/>
            <person name="Gehring C."/>
            <person name="Roessner U."/>
            <person name="Jung C."/>
            <person name="Murphy K."/>
            <person name="Arold S.T."/>
            <person name="Gojobori T."/>
            <person name="van der Linden C.G."/>
            <person name="van Loo E.N."/>
            <person name="Jellen E.N."/>
            <person name="Maughan P.J."/>
            <person name="Tester M."/>
        </authorList>
    </citation>
    <scope>NUCLEOTIDE SEQUENCE [LARGE SCALE GENOMIC DNA]</scope>
    <source>
        <strain evidence="7">cv. PI 614886</strain>
    </source>
</reference>
<keyword evidence="8" id="KW-1185">Reference proteome</keyword>
<organism evidence="7 8">
    <name type="scientific">Chenopodium quinoa</name>
    <name type="common">Quinoa</name>
    <dbReference type="NCBI Taxonomy" id="63459"/>
    <lineage>
        <taxon>Eukaryota</taxon>
        <taxon>Viridiplantae</taxon>
        <taxon>Streptophyta</taxon>
        <taxon>Embryophyta</taxon>
        <taxon>Tracheophyta</taxon>
        <taxon>Spermatophyta</taxon>
        <taxon>Magnoliopsida</taxon>
        <taxon>eudicotyledons</taxon>
        <taxon>Gunneridae</taxon>
        <taxon>Pentapetalae</taxon>
        <taxon>Caryophyllales</taxon>
        <taxon>Chenopodiaceae</taxon>
        <taxon>Chenopodioideae</taxon>
        <taxon>Atripliceae</taxon>
        <taxon>Chenopodium</taxon>
    </lineage>
</organism>
<dbReference type="InterPro" id="IPR002528">
    <property type="entry name" value="MATE_fam"/>
</dbReference>
<keyword evidence="3 6" id="KW-0812">Transmembrane</keyword>
<keyword evidence="4 6" id="KW-1133">Transmembrane helix</keyword>
<dbReference type="Gramene" id="AUR62027188-RA">
    <property type="protein sequence ID" value="AUR62027188-RA:cds"/>
    <property type="gene ID" value="AUR62027188"/>
</dbReference>
<proteinExistence type="inferred from homology"/>
<feature type="transmembrane region" description="Helical" evidence="6">
    <location>
        <begin position="247"/>
        <end position="269"/>
    </location>
</feature>
<evidence type="ECO:0000313" key="7">
    <source>
        <dbReference type="EnsemblPlants" id="AUR62027188-RA:cds"/>
    </source>
</evidence>
<accession>A0A803MCJ5</accession>
<protein>
    <recommendedName>
        <fullName evidence="9">Multidrug and toxic compound extrusion protein</fullName>
    </recommendedName>
</protein>
<comment type="similarity">
    <text evidence="2">Belongs to the multi antimicrobial extrusion (MATE) (TC 2.A.66.1) family.</text>
</comment>
<dbReference type="InterPro" id="IPR045069">
    <property type="entry name" value="MATE_euk"/>
</dbReference>
<feature type="transmembrane region" description="Helical" evidence="6">
    <location>
        <begin position="167"/>
        <end position="192"/>
    </location>
</feature>
<dbReference type="Pfam" id="PF01554">
    <property type="entry name" value="MatE"/>
    <property type="match status" value="2"/>
</dbReference>
<dbReference type="AlphaFoldDB" id="A0A803MCJ5"/>
<feature type="transmembrane region" description="Helical" evidence="6">
    <location>
        <begin position="289"/>
        <end position="312"/>
    </location>
</feature>
<evidence type="ECO:0000256" key="2">
    <source>
        <dbReference type="ARBA" id="ARBA00010199"/>
    </source>
</evidence>
<dbReference type="EnsemblPlants" id="AUR62027188-RA">
    <property type="protein sequence ID" value="AUR62027188-RA:cds"/>
    <property type="gene ID" value="AUR62027188"/>
</dbReference>
<reference evidence="7" key="2">
    <citation type="submission" date="2021-03" db="UniProtKB">
        <authorList>
            <consortium name="EnsemblPlants"/>
        </authorList>
    </citation>
    <scope>IDENTIFICATION</scope>
</reference>
<evidence type="ECO:0000256" key="5">
    <source>
        <dbReference type="ARBA" id="ARBA00023136"/>
    </source>
</evidence>
<evidence type="ECO:0000256" key="1">
    <source>
        <dbReference type="ARBA" id="ARBA00004141"/>
    </source>
</evidence>
<comment type="subcellular location">
    <subcellularLocation>
        <location evidence="1">Membrane</location>
        <topology evidence="1">Multi-pass membrane protein</topology>
    </subcellularLocation>
</comment>
<dbReference type="PANTHER" id="PTHR11206">
    <property type="entry name" value="MULTIDRUG RESISTANCE PROTEIN"/>
    <property type="match status" value="1"/>
</dbReference>
<dbReference type="GO" id="GO:1990961">
    <property type="term" value="P:xenobiotic detoxification by transmembrane export across the plasma membrane"/>
    <property type="evidence" value="ECO:0007669"/>
    <property type="project" value="InterPro"/>
</dbReference>
<evidence type="ECO:0000256" key="4">
    <source>
        <dbReference type="ARBA" id="ARBA00022989"/>
    </source>
</evidence>
<dbReference type="GO" id="GO:0016020">
    <property type="term" value="C:membrane"/>
    <property type="evidence" value="ECO:0007669"/>
    <property type="project" value="UniProtKB-SubCell"/>
</dbReference>
<evidence type="ECO:0000256" key="3">
    <source>
        <dbReference type="ARBA" id="ARBA00022692"/>
    </source>
</evidence>
<feature type="transmembrane region" description="Helical" evidence="6">
    <location>
        <begin position="46"/>
        <end position="67"/>
    </location>
</feature>
<sequence>MVLDQAIPLMSENNDSTSNEGVTQNYDYFYDDLALSKRVWIESKKLWHIVGPTIVTRIAAYTLFVIAQSFAGHIGDAELAAISLGSNVIVGLTCGLLVGMASALETLCGQAYGAKKYYMLAIGSTGPCCGSSRDSDLVSNTIAPMFPVPLPATDVPSKPAAARDHGMGFAIALCLAWWIQALVLFGYIVFWGGCPLCWAGFSMEAFSGLWEFIKLSTASGVMICLEYWYSTALVLMTGNLKNADIALDALSICTSINQWEIMIPFAFFAGVGVRVANELGAGNGKGARFATIVASTTSIAIGVVFWLLAMIFHDKLALIFSNSQPVLEEVDKLSVLLAFTILLNSLQPVLSGIPLGLLLGWTLHGGVTGIWGGMIVGTAVQTMILGIITMRCNWEKEANKASRHVDKWEAI</sequence>